<sequence>DILKLLQASVALPK</sequence>
<dbReference type="Proteomes" id="UP000708208">
    <property type="component" value="Unassembled WGS sequence"/>
</dbReference>
<keyword evidence="2" id="KW-1185">Reference proteome</keyword>
<gene>
    <name evidence="1" type="ORF">AFUS01_LOCUS10058</name>
</gene>
<comment type="caution">
    <text evidence="1">The sequence shown here is derived from an EMBL/GenBank/DDBJ whole genome shotgun (WGS) entry which is preliminary data.</text>
</comment>
<name>A0A8J2K7K2_9HEXA</name>
<accession>A0A8J2K7K2</accession>
<proteinExistence type="predicted"/>
<feature type="non-terminal residue" evidence="1">
    <location>
        <position position="1"/>
    </location>
</feature>
<organism evidence="1 2">
    <name type="scientific">Allacma fusca</name>
    <dbReference type="NCBI Taxonomy" id="39272"/>
    <lineage>
        <taxon>Eukaryota</taxon>
        <taxon>Metazoa</taxon>
        <taxon>Ecdysozoa</taxon>
        <taxon>Arthropoda</taxon>
        <taxon>Hexapoda</taxon>
        <taxon>Collembola</taxon>
        <taxon>Symphypleona</taxon>
        <taxon>Sminthuridae</taxon>
        <taxon>Allacma</taxon>
    </lineage>
</organism>
<evidence type="ECO:0000313" key="2">
    <source>
        <dbReference type="Proteomes" id="UP000708208"/>
    </source>
</evidence>
<reference evidence="1" key="1">
    <citation type="submission" date="2021-06" db="EMBL/GenBank/DDBJ databases">
        <authorList>
            <person name="Hodson N. C."/>
            <person name="Mongue J. A."/>
            <person name="Jaron S. K."/>
        </authorList>
    </citation>
    <scope>NUCLEOTIDE SEQUENCE</scope>
</reference>
<dbReference type="EMBL" id="CAJVCH010073879">
    <property type="protein sequence ID" value="CAG7720803.1"/>
    <property type="molecule type" value="Genomic_DNA"/>
</dbReference>
<protein>
    <submittedName>
        <fullName evidence="1">Uncharacterized protein</fullName>
    </submittedName>
</protein>
<evidence type="ECO:0000313" key="1">
    <source>
        <dbReference type="EMBL" id="CAG7720803.1"/>
    </source>
</evidence>